<evidence type="ECO:0000313" key="3">
    <source>
        <dbReference type="Proteomes" id="UP001189429"/>
    </source>
</evidence>
<sequence>MVTTLRAQNRRLTAPERIARRPGSAVRPSRRSLPLPRGQRRRRPAGEELEAQGRGAGVPKRQGEQARGQRGRFGRREEGRREEGGATARARKRAAGQLLPATPHAGHEAPKAPPSEGHRGLPARGHPRAAAPPQSQVASASLPTWQVDHDALDAIAARLASVHGESLRPIAELVARAHAHLAPPG</sequence>
<feature type="compositionally biased region" description="Polar residues" evidence="1">
    <location>
        <begin position="1"/>
        <end position="11"/>
    </location>
</feature>
<feature type="region of interest" description="Disordered" evidence="1">
    <location>
        <begin position="1"/>
        <end position="140"/>
    </location>
</feature>
<dbReference type="EMBL" id="CAUYUJ010014002">
    <property type="protein sequence ID" value="CAK0837054.1"/>
    <property type="molecule type" value="Genomic_DNA"/>
</dbReference>
<feature type="non-terminal residue" evidence="2">
    <location>
        <position position="185"/>
    </location>
</feature>
<comment type="caution">
    <text evidence="2">The sequence shown here is derived from an EMBL/GenBank/DDBJ whole genome shotgun (WGS) entry which is preliminary data.</text>
</comment>
<feature type="compositionally biased region" description="Basic and acidic residues" evidence="1">
    <location>
        <begin position="74"/>
        <end position="84"/>
    </location>
</feature>
<evidence type="ECO:0000256" key="1">
    <source>
        <dbReference type="SAM" id="MobiDB-lite"/>
    </source>
</evidence>
<keyword evidence="3" id="KW-1185">Reference proteome</keyword>
<gene>
    <name evidence="2" type="ORF">PCOR1329_LOCUS33350</name>
</gene>
<protein>
    <submittedName>
        <fullName evidence="2">Uncharacterized protein</fullName>
    </submittedName>
</protein>
<feature type="compositionally biased region" description="Low complexity" evidence="1">
    <location>
        <begin position="120"/>
        <end position="140"/>
    </location>
</feature>
<name>A0ABN9SX70_9DINO</name>
<reference evidence="2" key="1">
    <citation type="submission" date="2023-10" db="EMBL/GenBank/DDBJ databases">
        <authorList>
            <person name="Chen Y."/>
            <person name="Shah S."/>
            <person name="Dougan E. K."/>
            <person name="Thang M."/>
            <person name="Chan C."/>
        </authorList>
    </citation>
    <scope>NUCLEOTIDE SEQUENCE [LARGE SCALE GENOMIC DNA]</scope>
</reference>
<accession>A0ABN9SX70</accession>
<dbReference type="Proteomes" id="UP001189429">
    <property type="component" value="Unassembled WGS sequence"/>
</dbReference>
<organism evidence="2 3">
    <name type="scientific">Prorocentrum cordatum</name>
    <dbReference type="NCBI Taxonomy" id="2364126"/>
    <lineage>
        <taxon>Eukaryota</taxon>
        <taxon>Sar</taxon>
        <taxon>Alveolata</taxon>
        <taxon>Dinophyceae</taxon>
        <taxon>Prorocentrales</taxon>
        <taxon>Prorocentraceae</taxon>
        <taxon>Prorocentrum</taxon>
    </lineage>
</organism>
<evidence type="ECO:0000313" key="2">
    <source>
        <dbReference type="EMBL" id="CAK0837054.1"/>
    </source>
</evidence>
<proteinExistence type="predicted"/>